<proteinExistence type="predicted"/>
<dbReference type="InterPro" id="IPR011990">
    <property type="entry name" value="TPR-like_helical_dom_sf"/>
</dbReference>
<evidence type="ECO:0000256" key="1">
    <source>
        <dbReference type="ARBA" id="ARBA00022737"/>
    </source>
</evidence>
<sequence>MLSGYAKLGMVKEARIIFDEVIEKDLVCWSAMISGYAENDQPHEALKLFDEMQLRGIVPDQITMLSVISACAHVGVLVQANW</sequence>
<accession>A0ABU6S1I6</accession>
<evidence type="ECO:0000313" key="4">
    <source>
        <dbReference type="Proteomes" id="UP001341840"/>
    </source>
</evidence>
<evidence type="ECO:0008006" key="5">
    <source>
        <dbReference type="Google" id="ProtNLM"/>
    </source>
</evidence>
<reference evidence="3 4" key="1">
    <citation type="journal article" date="2023" name="Plants (Basel)">
        <title>Bridging the Gap: Combining Genomics and Transcriptomics Approaches to Understand Stylosanthes scabra, an Orphan Legume from the Brazilian Caatinga.</title>
        <authorList>
            <person name="Ferreira-Neto J.R.C."/>
            <person name="da Silva M.D."/>
            <person name="Binneck E."/>
            <person name="de Melo N.F."/>
            <person name="da Silva R.H."/>
            <person name="de Melo A.L.T.M."/>
            <person name="Pandolfi V."/>
            <person name="Bustamante F.O."/>
            <person name="Brasileiro-Vidal A.C."/>
            <person name="Benko-Iseppon A.M."/>
        </authorList>
    </citation>
    <scope>NUCLEOTIDE SEQUENCE [LARGE SCALE GENOMIC DNA]</scope>
    <source>
        <tissue evidence="3">Leaves</tissue>
    </source>
</reference>
<evidence type="ECO:0000313" key="3">
    <source>
        <dbReference type="EMBL" id="MED6130202.1"/>
    </source>
</evidence>
<dbReference type="InterPro" id="IPR046960">
    <property type="entry name" value="PPR_At4g14850-like_plant"/>
</dbReference>
<dbReference type="PROSITE" id="PS51375">
    <property type="entry name" value="PPR"/>
    <property type="match status" value="1"/>
</dbReference>
<gene>
    <name evidence="3" type="ORF">PIB30_115710</name>
</gene>
<name>A0ABU6S1I6_9FABA</name>
<feature type="non-terminal residue" evidence="3">
    <location>
        <position position="82"/>
    </location>
</feature>
<dbReference type="Proteomes" id="UP001341840">
    <property type="component" value="Unassembled WGS sequence"/>
</dbReference>
<protein>
    <recommendedName>
        <fullName evidence="5">Pentatricopeptide repeat-containing protein</fullName>
    </recommendedName>
</protein>
<dbReference type="PANTHER" id="PTHR47926">
    <property type="entry name" value="PENTATRICOPEPTIDE REPEAT-CONTAINING PROTEIN"/>
    <property type="match status" value="1"/>
</dbReference>
<dbReference type="InterPro" id="IPR002885">
    <property type="entry name" value="PPR_rpt"/>
</dbReference>
<organism evidence="3 4">
    <name type="scientific">Stylosanthes scabra</name>
    <dbReference type="NCBI Taxonomy" id="79078"/>
    <lineage>
        <taxon>Eukaryota</taxon>
        <taxon>Viridiplantae</taxon>
        <taxon>Streptophyta</taxon>
        <taxon>Embryophyta</taxon>
        <taxon>Tracheophyta</taxon>
        <taxon>Spermatophyta</taxon>
        <taxon>Magnoliopsida</taxon>
        <taxon>eudicotyledons</taxon>
        <taxon>Gunneridae</taxon>
        <taxon>Pentapetalae</taxon>
        <taxon>rosids</taxon>
        <taxon>fabids</taxon>
        <taxon>Fabales</taxon>
        <taxon>Fabaceae</taxon>
        <taxon>Papilionoideae</taxon>
        <taxon>50 kb inversion clade</taxon>
        <taxon>dalbergioids sensu lato</taxon>
        <taxon>Dalbergieae</taxon>
        <taxon>Pterocarpus clade</taxon>
        <taxon>Stylosanthes</taxon>
    </lineage>
</organism>
<dbReference type="PANTHER" id="PTHR47926:SF347">
    <property type="entry name" value="PENTATRICOPEPTIDE REPEAT-CONTAINING PROTEIN"/>
    <property type="match status" value="1"/>
</dbReference>
<feature type="repeat" description="PPR" evidence="2">
    <location>
        <begin position="25"/>
        <end position="59"/>
    </location>
</feature>
<evidence type="ECO:0000256" key="2">
    <source>
        <dbReference type="PROSITE-ProRule" id="PRU00708"/>
    </source>
</evidence>
<keyword evidence="1" id="KW-0677">Repeat</keyword>
<dbReference type="NCBIfam" id="TIGR00756">
    <property type="entry name" value="PPR"/>
    <property type="match status" value="1"/>
</dbReference>
<comment type="caution">
    <text evidence="3">The sequence shown here is derived from an EMBL/GenBank/DDBJ whole genome shotgun (WGS) entry which is preliminary data.</text>
</comment>
<keyword evidence="4" id="KW-1185">Reference proteome</keyword>
<dbReference type="EMBL" id="JASCZI010043626">
    <property type="protein sequence ID" value="MED6130202.1"/>
    <property type="molecule type" value="Genomic_DNA"/>
</dbReference>
<dbReference type="Pfam" id="PF13041">
    <property type="entry name" value="PPR_2"/>
    <property type="match status" value="1"/>
</dbReference>
<dbReference type="Gene3D" id="1.25.40.10">
    <property type="entry name" value="Tetratricopeptide repeat domain"/>
    <property type="match status" value="1"/>
</dbReference>